<organism evidence="1 2">
    <name type="scientific">Lojkania enalia</name>
    <dbReference type="NCBI Taxonomy" id="147567"/>
    <lineage>
        <taxon>Eukaryota</taxon>
        <taxon>Fungi</taxon>
        <taxon>Dikarya</taxon>
        <taxon>Ascomycota</taxon>
        <taxon>Pezizomycotina</taxon>
        <taxon>Dothideomycetes</taxon>
        <taxon>Pleosporomycetidae</taxon>
        <taxon>Pleosporales</taxon>
        <taxon>Pleosporales incertae sedis</taxon>
        <taxon>Lojkania</taxon>
    </lineage>
</organism>
<proteinExistence type="predicted"/>
<comment type="caution">
    <text evidence="1">The sequence shown here is derived from an EMBL/GenBank/DDBJ whole genome shotgun (WGS) entry which is preliminary data.</text>
</comment>
<sequence>MASLTVFHKFAELNALELRERIYYFAMEHLLDQRIDASNISSALPPICRVTPRTYEEATPIFLRIIMLVADDINYGLTFLSTLPRNTGFNSIRSLELFSYCDSIDIKSQHDAQLELLSRCAGLRFLRIAMISRFEHVDQPMINALQTCVRLEKLTLLLPASARSPNIRQIRAPAIILEGIAMALDNALTASGHRTAVEVKLEKGRRWDLECTQDGWTQQLLAGWMSEWTWSPSSFGE</sequence>
<evidence type="ECO:0000313" key="1">
    <source>
        <dbReference type="EMBL" id="KAF2265061.1"/>
    </source>
</evidence>
<dbReference type="AlphaFoldDB" id="A0A9P4N8J1"/>
<evidence type="ECO:0000313" key="2">
    <source>
        <dbReference type="Proteomes" id="UP000800093"/>
    </source>
</evidence>
<keyword evidence="2" id="KW-1185">Reference proteome</keyword>
<accession>A0A9P4N8J1</accession>
<dbReference type="EMBL" id="ML986611">
    <property type="protein sequence ID" value="KAF2265061.1"/>
    <property type="molecule type" value="Genomic_DNA"/>
</dbReference>
<dbReference type="Proteomes" id="UP000800093">
    <property type="component" value="Unassembled WGS sequence"/>
</dbReference>
<protein>
    <submittedName>
        <fullName evidence="1">Uncharacterized protein</fullName>
    </submittedName>
</protein>
<reference evidence="2" key="1">
    <citation type="journal article" date="2020" name="Stud. Mycol.">
        <title>101 Dothideomycetes genomes: A test case for predicting lifestyles and emergence of pathogens.</title>
        <authorList>
            <person name="Haridas S."/>
            <person name="Albert R."/>
            <person name="Binder M."/>
            <person name="Bloem J."/>
            <person name="LaButti K."/>
            <person name="Salamov A."/>
            <person name="Andreopoulos B."/>
            <person name="Baker S."/>
            <person name="Barry K."/>
            <person name="Bills G."/>
            <person name="Bluhm B."/>
            <person name="Cannon C."/>
            <person name="Castanera R."/>
            <person name="Culley D."/>
            <person name="Daum C."/>
            <person name="Ezra D."/>
            <person name="Gonzalez J."/>
            <person name="Henrissat B."/>
            <person name="Kuo A."/>
            <person name="Liang C."/>
            <person name="Lipzen A."/>
            <person name="Lutzoni F."/>
            <person name="Magnuson J."/>
            <person name="Mondo S."/>
            <person name="Nolan M."/>
            <person name="Ohm R."/>
            <person name="Pangilinan J."/>
            <person name="Park H.-J."/>
            <person name="Ramirez L."/>
            <person name="Alfaro M."/>
            <person name="Sun H."/>
            <person name="Tritt A."/>
            <person name="Yoshinaga Y."/>
            <person name="Zwiers L.-H."/>
            <person name="Turgeon B."/>
            <person name="Goodwin S."/>
            <person name="Spatafora J."/>
            <person name="Crous P."/>
            <person name="Grigoriev I."/>
        </authorList>
    </citation>
    <scope>NUCLEOTIDE SEQUENCE [LARGE SCALE GENOMIC DNA]</scope>
    <source>
        <strain evidence="2">CBS 304.66</strain>
    </source>
</reference>
<gene>
    <name evidence="1" type="ORF">CC78DRAFT_543608</name>
</gene>
<name>A0A9P4N8J1_9PLEO</name>